<feature type="non-terminal residue" evidence="3">
    <location>
        <position position="90"/>
    </location>
</feature>
<gene>
    <name evidence="3" type="ORF">K443DRAFT_66379</name>
</gene>
<proteinExistence type="predicted"/>
<dbReference type="OrthoDB" id="2668963at2759"/>
<keyword evidence="4" id="KW-1185">Reference proteome</keyword>
<protein>
    <recommendedName>
        <fullName evidence="2">HTH CENPB-type domain-containing protein</fullName>
    </recommendedName>
</protein>
<feature type="domain" description="HTH CENPB-type" evidence="2">
    <location>
        <begin position="5"/>
        <end position="79"/>
    </location>
</feature>
<evidence type="ECO:0000313" key="4">
    <source>
        <dbReference type="Proteomes" id="UP000054477"/>
    </source>
</evidence>
<evidence type="ECO:0000313" key="3">
    <source>
        <dbReference type="EMBL" id="KIJ96204.1"/>
    </source>
</evidence>
<dbReference type="Pfam" id="PF03221">
    <property type="entry name" value="HTH_Tnp_Tc5"/>
    <property type="match status" value="1"/>
</dbReference>
<dbReference type="PROSITE" id="PS51253">
    <property type="entry name" value="HTH_CENPB"/>
    <property type="match status" value="1"/>
</dbReference>
<reference evidence="3 4" key="1">
    <citation type="submission" date="2014-04" db="EMBL/GenBank/DDBJ databases">
        <authorList>
            <consortium name="DOE Joint Genome Institute"/>
            <person name="Kuo A."/>
            <person name="Kohler A."/>
            <person name="Nagy L.G."/>
            <person name="Floudas D."/>
            <person name="Copeland A."/>
            <person name="Barry K.W."/>
            <person name="Cichocki N."/>
            <person name="Veneault-Fourrey C."/>
            <person name="LaButti K."/>
            <person name="Lindquist E.A."/>
            <person name="Lipzen A."/>
            <person name="Lundell T."/>
            <person name="Morin E."/>
            <person name="Murat C."/>
            <person name="Sun H."/>
            <person name="Tunlid A."/>
            <person name="Henrissat B."/>
            <person name="Grigoriev I.V."/>
            <person name="Hibbett D.S."/>
            <person name="Martin F."/>
            <person name="Nordberg H.P."/>
            <person name="Cantor M.N."/>
            <person name="Hua S.X."/>
        </authorList>
    </citation>
    <scope>NUCLEOTIDE SEQUENCE [LARGE SCALE GENOMIC DNA]</scope>
    <source>
        <strain evidence="3 4">LaAM-08-1</strain>
    </source>
</reference>
<dbReference type="EMBL" id="KN838730">
    <property type="protein sequence ID" value="KIJ96204.1"/>
    <property type="molecule type" value="Genomic_DNA"/>
</dbReference>
<dbReference type="HOGENOM" id="CLU_076148_4_0_1"/>
<organism evidence="3 4">
    <name type="scientific">Laccaria amethystina LaAM-08-1</name>
    <dbReference type="NCBI Taxonomy" id="1095629"/>
    <lineage>
        <taxon>Eukaryota</taxon>
        <taxon>Fungi</taxon>
        <taxon>Dikarya</taxon>
        <taxon>Basidiomycota</taxon>
        <taxon>Agaricomycotina</taxon>
        <taxon>Agaricomycetes</taxon>
        <taxon>Agaricomycetidae</taxon>
        <taxon>Agaricales</taxon>
        <taxon>Agaricineae</taxon>
        <taxon>Hydnangiaceae</taxon>
        <taxon>Laccaria</taxon>
    </lineage>
</organism>
<evidence type="ECO:0000256" key="1">
    <source>
        <dbReference type="ARBA" id="ARBA00023125"/>
    </source>
</evidence>
<name>A0A0C9WKC5_9AGAR</name>
<evidence type="ECO:0000259" key="2">
    <source>
        <dbReference type="PROSITE" id="PS51253"/>
    </source>
</evidence>
<reference evidence="4" key="2">
    <citation type="submission" date="2015-01" db="EMBL/GenBank/DDBJ databases">
        <title>Evolutionary Origins and Diversification of the Mycorrhizal Mutualists.</title>
        <authorList>
            <consortium name="DOE Joint Genome Institute"/>
            <consortium name="Mycorrhizal Genomics Consortium"/>
            <person name="Kohler A."/>
            <person name="Kuo A."/>
            <person name="Nagy L.G."/>
            <person name="Floudas D."/>
            <person name="Copeland A."/>
            <person name="Barry K.W."/>
            <person name="Cichocki N."/>
            <person name="Veneault-Fourrey C."/>
            <person name="LaButti K."/>
            <person name="Lindquist E.A."/>
            <person name="Lipzen A."/>
            <person name="Lundell T."/>
            <person name="Morin E."/>
            <person name="Murat C."/>
            <person name="Riley R."/>
            <person name="Ohm R."/>
            <person name="Sun H."/>
            <person name="Tunlid A."/>
            <person name="Henrissat B."/>
            <person name="Grigoriev I.V."/>
            <person name="Hibbett D.S."/>
            <person name="Martin F."/>
        </authorList>
    </citation>
    <scope>NUCLEOTIDE SEQUENCE [LARGE SCALE GENOMIC DNA]</scope>
    <source>
        <strain evidence="4">LaAM-08-1</strain>
    </source>
</reference>
<accession>A0A0C9WKC5</accession>
<dbReference type="AlphaFoldDB" id="A0A0C9WKC5"/>
<dbReference type="STRING" id="1095629.A0A0C9WKC5"/>
<keyword evidence="1" id="KW-0238">DNA-binding</keyword>
<dbReference type="GO" id="GO:0003677">
    <property type="term" value="F:DNA binding"/>
    <property type="evidence" value="ECO:0007669"/>
    <property type="project" value="UniProtKB-KW"/>
</dbReference>
<dbReference type="Proteomes" id="UP000054477">
    <property type="component" value="Unassembled WGS sequence"/>
</dbReference>
<dbReference type="InterPro" id="IPR006600">
    <property type="entry name" value="HTH_CenpB_DNA-bd_dom"/>
</dbReference>
<sequence length="90" mass="10407">MTRERANAGRSWLTDSEVDIVIDFINEMAHRGFPLSHKRLKEHVDDICSARLGASFPVNGVGENWTYRFSKKYSERIKVARSRPLEDKRG</sequence>